<keyword evidence="3" id="KW-0812">Transmembrane</keyword>
<keyword evidence="3" id="KW-0472">Membrane</keyword>
<name>A0AAN8UQ46_9MAGN</name>
<keyword evidence="2" id="KW-0325">Glycoprotein</keyword>
<comment type="caution">
    <text evidence="5">The sequence shown here is derived from an EMBL/GenBank/DDBJ whole genome shotgun (WGS) entry which is preliminary data.</text>
</comment>
<dbReference type="Proteomes" id="UP001370490">
    <property type="component" value="Unassembled WGS sequence"/>
</dbReference>
<dbReference type="EMBL" id="JBAMMX010000026">
    <property type="protein sequence ID" value="KAK6913932.1"/>
    <property type="molecule type" value="Genomic_DNA"/>
</dbReference>
<dbReference type="InterPro" id="IPR036426">
    <property type="entry name" value="Bulb-type_lectin_dom_sf"/>
</dbReference>
<dbReference type="FunFam" id="2.90.10.10:FF:000013">
    <property type="entry name" value="G-type lectin S-receptor-like serine/threonine-protein kinase LECRK1"/>
    <property type="match status" value="1"/>
</dbReference>
<dbReference type="Gene3D" id="2.90.10.10">
    <property type="entry name" value="Bulb-type lectin domain"/>
    <property type="match status" value="2"/>
</dbReference>
<evidence type="ECO:0000259" key="4">
    <source>
        <dbReference type="PROSITE" id="PS50927"/>
    </source>
</evidence>
<reference evidence="5 6" key="1">
    <citation type="submission" date="2023-12" db="EMBL/GenBank/DDBJ databases">
        <title>A high-quality genome assembly for Dillenia turbinata (Dilleniales).</title>
        <authorList>
            <person name="Chanderbali A."/>
        </authorList>
    </citation>
    <scope>NUCLEOTIDE SEQUENCE [LARGE SCALE GENOMIC DNA]</scope>
    <source>
        <strain evidence="5">LSX21</strain>
        <tissue evidence="5">Leaf</tissue>
    </source>
</reference>
<dbReference type="PROSITE" id="PS50927">
    <property type="entry name" value="BULB_LECTIN"/>
    <property type="match status" value="1"/>
</dbReference>
<protein>
    <submittedName>
        <fullName evidence="5">Bulb-type lectin domain</fullName>
    </submittedName>
</protein>
<gene>
    <name evidence="5" type="ORF">RJ641_021253</name>
</gene>
<evidence type="ECO:0000256" key="2">
    <source>
        <dbReference type="ARBA" id="ARBA00023180"/>
    </source>
</evidence>
<organism evidence="5 6">
    <name type="scientific">Dillenia turbinata</name>
    <dbReference type="NCBI Taxonomy" id="194707"/>
    <lineage>
        <taxon>Eukaryota</taxon>
        <taxon>Viridiplantae</taxon>
        <taxon>Streptophyta</taxon>
        <taxon>Embryophyta</taxon>
        <taxon>Tracheophyta</taxon>
        <taxon>Spermatophyta</taxon>
        <taxon>Magnoliopsida</taxon>
        <taxon>eudicotyledons</taxon>
        <taxon>Gunneridae</taxon>
        <taxon>Pentapetalae</taxon>
        <taxon>Dilleniales</taxon>
        <taxon>Dilleniaceae</taxon>
        <taxon>Dillenia</taxon>
    </lineage>
</organism>
<evidence type="ECO:0000256" key="1">
    <source>
        <dbReference type="ARBA" id="ARBA00022729"/>
    </source>
</evidence>
<dbReference type="PANTHER" id="PTHR47976">
    <property type="entry name" value="G-TYPE LECTIN S-RECEPTOR-LIKE SERINE/THREONINE-PROTEIN KINASE SD2-5"/>
    <property type="match status" value="1"/>
</dbReference>
<keyword evidence="6" id="KW-1185">Reference proteome</keyword>
<evidence type="ECO:0000313" key="5">
    <source>
        <dbReference type="EMBL" id="KAK6913932.1"/>
    </source>
</evidence>
<proteinExistence type="predicted"/>
<dbReference type="Pfam" id="PF01453">
    <property type="entry name" value="B_lectin"/>
    <property type="match status" value="1"/>
</dbReference>
<dbReference type="SUPFAM" id="SSF51110">
    <property type="entry name" value="alpha-D-mannose-specific plant lectins"/>
    <property type="match status" value="1"/>
</dbReference>
<accession>A0AAN8UQ46</accession>
<evidence type="ECO:0000256" key="3">
    <source>
        <dbReference type="SAM" id="Phobius"/>
    </source>
</evidence>
<feature type="domain" description="Bulb-type lectin" evidence="4">
    <location>
        <begin position="27"/>
        <end position="145"/>
    </location>
</feature>
<dbReference type="InterPro" id="IPR001480">
    <property type="entry name" value="Bulb-type_lectin_dom"/>
</dbReference>
<evidence type="ECO:0000313" key="6">
    <source>
        <dbReference type="Proteomes" id="UP001370490"/>
    </source>
</evidence>
<dbReference type="InterPro" id="IPR051343">
    <property type="entry name" value="G-type_lectin_kinases/EP1-like"/>
</dbReference>
<feature type="transmembrane region" description="Helical" evidence="3">
    <location>
        <begin position="6"/>
        <end position="24"/>
    </location>
</feature>
<keyword evidence="1" id="KW-0732">Signal</keyword>
<keyword evidence="3" id="KW-1133">Transmembrane helix</keyword>
<dbReference type="AlphaFoldDB" id="A0AAN8UQ46"/>
<dbReference type="SMART" id="SM00108">
    <property type="entry name" value="B_lectin"/>
    <property type="match status" value="1"/>
</dbReference>
<sequence length="228" mass="25067">MVVASILKYSVVFLVISFHGFYAMNTSDAIKLGSSIQAGDKSSWISASGDFAFGFYHLPSSLFLVGIWFNKIPERTLVWSANRDDPARLGSTMNFTVDGQLLLIHPNGTRYSIYSGDAASSAGMNNDGNFVLSNPSSKFLWQSFDFPTDTVLPGQALVMGQKLFSNSNGTMDYSTGRFMLEIQQFDGNVVLSAYKFADPGYANNQYISLIFNQSTCYMYVINTTSIPG</sequence>
<dbReference type="PANTHER" id="PTHR47976:SF62">
    <property type="entry name" value="RECEPTOR-LIKE SERINE_THREONINE-PROTEIN KINASE"/>
    <property type="match status" value="1"/>
</dbReference>